<accession>A0A317V9R1</accession>
<feature type="transmembrane region" description="Helical" evidence="1">
    <location>
        <begin position="95"/>
        <end position="116"/>
    </location>
</feature>
<evidence type="ECO:0000313" key="2">
    <source>
        <dbReference type="EMBL" id="PWY69737.1"/>
    </source>
</evidence>
<evidence type="ECO:0000256" key="1">
    <source>
        <dbReference type="SAM" id="Phobius"/>
    </source>
</evidence>
<keyword evidence="1" id="KW-0472">Membrane</keyword>
<comment type="caution">
    <text evidence="2">The sequence shown here is derived from an EMBL/GenBank/DDBJ whole genome shotgun (WGS) entry which is preliminary data.</text>
</comment>
<keyword evidence="3" id="KW-1185">Reference proteome</keyword>
<proteinExistence type="predicted"/>
<reference evidence="2 3" key="1">
    <citation type="submission" date="2016-12" db="EMBL/GenBank/DDBJ databases">
        <title>The genomes of Aspergillus section Nigri reveals drivers in fungal speciation.</title>
        <authorList>
            <consortium name="DOE Joint Genome Institute"/>
            <person name="Vesth T.C."/>
            <person name="Nybo J."/>
            <person name="Theobald S."/>
            <person name="Brandl J."/>
            <person name="Frisvad J.C."/>
            <person name="Nielsen K.F."/>
            <person name="Lyhne E.K."/>
            <person name="Kogle M.E."/>
            <person name="Kuo A."/>
            <person name="Riley R."/>
            <person name="Clum A."/>
            <person name="Nolan M."/>
            <person name="Lipzen A."/>
            <person name="Salamov A."/>
            <person name="Henrissat B."/>
            <person name="Wiebenga A."/>
            <person name="De Vries R.P."/>
            <person name="Grigoriev I.V."/>
            <person name="Mortensen U.H."/>
            <person name="Andersen M.R."/>
            <person name="Baker S.E."/>
        </authorList>
    </citation>
    <scope>NUCLEOTIDE SEQUENCE [LARGE SCALE GENOMIC DNA]</scope>
    <source>
        <strain evidence="2 3">CBS 117.55</strain>
    </source>
</reference>
<gene>
    <name evidence="2" type="ORF">BO70DRAFT_145372</name>
</gene>
<protein>
    <submittedName>
        <fullName evidence="2">Uncharacterized protein</fullName>
    </submittedName>
</protein>
<organism evidence="2 3">
    <name type="scientific">Aspergillus heteromorphus CBS 117.55</name>
    <dbReference type="NCBI Taxonomy" id="1448321"/>
    <lineage>
        <taxon>Eukaryota</taxon>
        <taxon>Fungi</taxon>
        <taxon>Dikarya</taxon>
        <taxon>Ascomycota</taxon>
        <taxon>Pezizomycotina</taxon>
        <taxon>Eurotiomycetes</taxon>
        <taxon>Eurotiomycetidae</taxon>
        <taxon>Eurotiales</taxon>
        <taxon>Aspergillaceae</taxon>
        <taxon>Aspergillus</taxon>
        <taxon>Aspergillus subgen. Circumdati</taxon>
    </lineage>
</organism>
<dbReference type="VEuPathDB" id="FungiDB:BO70DRAFT_145372"/>
<dbReference type="Proteomes" id="UP000247233">
    <property type="component" value="Unassembled WGS sequence"/>
</dbReference>
<keyword evidence="1" id="KW-1133">Transmembrane helix</keyword>
<evidence type="ECO:0000313" key="3">
    <source>
        <dbReference type="Proteomes" id="UP000247233"/>
    </source>
</evidence>
<keyword evidence="1" id="KW-0812">Transmembrane</keyword>
<dbReference type="RefSeq" id="XP_025395689.1">
    <property type="nucleotide sequence ID" value="XM_025538156.1"/>
</dbReference>
<dbReference type="AlphaFoldDB" id="A0A317V9R1"/>
<dbReference type="GeneID" id="37060393"/>
<dbReference type="EMBL" id="MSFL01000032">
    <property type="protein sequence ID" value="PWY69737.1"/>
    <property type="molecule type" value="Genomic_DNA"/>
</dbReference>
<sequence>MAGWLAGWMEGGRERDGWSSCIAWHGRPCCFSNATAWVVSVQVVVVVLCRAGWLAGACLSFFLSFSFFVFLFLVCWGCIKGFVSRLSSLVTFDVCFFFFCCCCWFCDLAIYCLLLVRLSTYLSTYLT</sequence>
<name>A0A317V9R1_9EURO</name>
<feature type="transmembrane region" description="Helical" evidence="1">
    <location>
        <begin position="61"/>
        <end position="83"/>
    </location>
</feature>